<feature type="compositionally biased region" description="Basic and acidic residues" evidence="1">
    <location>
        <begin position="17"/>
        <end position="35"/>
    </location>
</feature>
<feature type="region of interest" description="Disordered" evidence="1">
    <location>
        <begin position="1"/>
        <end position="47"/>
    </location>
</feature>
<comment type="caution">
    <text evidence="2">The sequence shown here is derived from an EMBL/GenBank/DDBJ whole genome shotgun (WGS) entry which is preliminary data.</text>
</comment>
<organism evidence="2 3">
    <name type="scientific">Streptomonospora nanhaiensis</name>
    <dbReference type="NCBI Taxonomy" id="1323731"/>
    <lineage>
        <taxon>Bacteria</taxon>
        <taxon>Bacillati</taxon>
        <taxon>Actinomycetota</taxon>
        <taxon>Actinomycetes</taxon>
        <taxon>Streptosporangiales</taxon>
        <taxon>Nocardiopsidaceae</taxon>
        <taxon>Streptomonospora</taxon>
    </lineage>
</organism>
<gene>
    <name evidence="2" type="ORF">HNR12_002828</name>
</gene>
<name>A0A853BPW1_9ACTN</name>
<dbReference type="Proteomes" id="UP000575985">
    <property type="component" value="Unassembled WGS sequence"/>
</dbReference>
<reference evidence="2 3" key="1">
    <citation type="submission" date="2020-07" db="EMBL/GenBank/DDBJ databases">
        <title>Sequencing the genomes of 1000 actinobacteria strains.</title>
        <authorList>
            <person name="Klenk H.-P."/>
        </authorList>
    </citation>
    <scope>NUCLEOTIDE SEQUENCE [LARGE SCALE GENOMIC DNA]</scope>
    <source>
        <strain evidence="2 3">DSM 45927</strain>
    </source>
</reference>
<evidence type="ECO:0000256" key="1">
    <source>
        <dbReference type="SAM" id="MobiDB-lite"/>
    </source>
</evidence>
<protein>
    <submittedName>
        <fullName evidence="2">Uncharacterized protein</fullName>
    </submittedName>
</protein>
<feature type="region of interest" description="Disordered" evidence="1">
    <location>
        <begin position="454"/>
        <end position="545"/>
    </location>
</feature>
<evidence type="ECO:0000313" key="3">
    <source>
        <dbReference type="Proteomes" id="UP000575985"/>
    </source>
</evidence>
<keyword evidence="3" id="KW-1185">Reference proteome</keyword>
<dbReference type="RefSeq" id="WP_179767896.1">
    <property type="nucleotide sequence ID" value="NZ_JACCFO010000001.1"/>
</dbReference>
<proteinExistence type="predicted"/>
<accession>A0A853BPW1</accession>
<dbReference type="AlphaFoldDB" id="A0A853BPW1"/>
<dbReference type="EMBL" id="JACCFO010000001">
    <property type="protein sequence ID" value="NYI96551.1"/>
    <property type="molecule type" value="Genomic_DNA"/>
</dbReference>
<evidence type="ECO:0000313" key="2">
    <source>
        <dbReference type="EMBL" id="NYI96551.1"/>
    </source>
</evidence>
<feature type="compositionally biased region" description="Basic and acidic residues" evidence="1">
    <location>
        <begin position="504"/>
        <end position="517"/>
    </location>
</feature>
<sequence length="559" mass="60188">MADHDPGNRDPLLGAEAEDRRRTRGLLDARAREAGADGDTGSSGGGKDAVEALLTAQYLAEVGRGPGAASNRDKAATAATHYELRKRGLVREGQFDTPEENLRQSPDIVQANVNLARNADPAAAAQASGLSPEYLREWQRRLAYDDVAAVVYGDDDRAERLERAAAEGLRDRTTGSTPPEQVWRLALDDRTLNKLQPRHLVQVQLSAALSQEAESRDALERANERLEASHGLLGDSVNRAMLSDPNWRGSGTSKGLNWPAIAARASVQLDSASRTPEQEWNQAATGYDARRDRVDLDAWRDKFESLAAAVVDGKAAYESLVNRLNHAKEKIPGFAERYRENLRREEQRTERGNGNGFPPADAALATADQLRGVPSGADRVAALNAQAVALRERAAASGPEITPADPHQAANSVLPGNMAEAVRAHSASGSGLRRPVQEAEADARQGGTDWLRQRSAGLQSGEGGARLGRAEADQRARGTGTGVGEGSNVRVGRVHGTAGGVRSSDVRARHGRGDRVRAVQGDSAMPRRPTQRRAAGARLQKHRTRHALLARWERSAARR</sequence>